<dbReference type="RefSeq" id="WP_086111481.1">
    <property type="nucleotide sequence ID" value="NZ_CAWNHF010000134.1"/>
</dbReference>
<dbReference type="OrthoDB" id="9773828at2"/>
<dbReference type="STRING" id="40578.Xbed_00617"/>
<evidence type="ECO:0000313" key="3">
    <source>
        <dbReference type="Proteomes" id="UP000194204"/>
    </source>
</evidence>
<dbReference type="Pfam" id="PF00248">
    <property type="entry name" value="Aldo_ket_red"/>
    <property type="match status" value="1"/>
</dbReference>
<gene>
    <name evidence="2" type="ORF">Xbed_00617</name>
</gene>
<dbReference type="Gene3D" id="3.20.20.100">
    <property type="entry name" value="NADP-dependent oxidoreductase domain"/>
    <property type="match status" value="1"/>
</dbReference>
<comment type="caution">
    <text evidence="2">The sequence shown here is derived from an EMBL/GenBank/DDBJ whole genome shotgun (WGS) entry which is preliminary data.</text>
</comment>
<evidence type="ECO:0000313" key="2">
    <source>
        <dbReference type="EMBL" id="OTA21388.1"/>
    </source>
</evidence>
<dbReference type="Proteomes" id="UP000194204">
    <property type="component" value="Unassembled WGS sequence"/>
</dbReference>
<keyword evidence="3" id="KW-1185">Reference proteome</keyword>
<dbReference type="AlphaFoldDB" id="A0A1Y2SST6"/>
<reference evidence="2 3" key="1">
    <citation type="submission" date="2017-01" db="EMBL/GenBank/DDBJ databases">
        <title>Deconstructing symbiosis and pathogenesis requirements using a combined genomic-metabolomic approach.</title>
        <authorList>
            <person name="Tobias N.J."/>
            <person name="Wolff H."/>
            <person name="Djahanschiri B."/>
            <person name="Ebersberger I."/>
            <person name="Bode H.B."/>
        </authorList>
    </citation>
    <scope>NUCLEOTIDE SEQUENCE [LARGE SCALE GENOMIC DNA]</scope>
    <source>
        <strain evidence="2 3">DSM 4764</strain>
    </source>
</reference>
<sequence length="272" mass="31679">MKFIPRLSLGCWKPARNTEIDFFYRLIDTGFSTLDLGEGYQFFGKNHHRLNFHRLYINRDKIRIVYKIGAKQTLSGNCLFEENEWDSNIQTFIRVTNADYIDCLMLWSIPEFAQLRLVCRWIIKKIINGEIKSFGMSNVSLLQVEIMCEIFQEETSSSLSEIPSIIQLRCTPLIPESLNALSLYKKMNLEIQAYGIFHSGLLFQNRSETHSRYKQEFEMISISDNYHHDKNGYNELLRKTIKEVISAGATTLVLSPRDDNQLSELRGILCEL</sequence>
<dbReference type="InterPro" id="IPR036812">
    <property type="entry name" value="NAD(P)_OxRdtase_dom_sf"/>
</dbReference>
<name>A0A1Y2SST6_9GAMM</name>
<feature type="domain" description="NADP-dependent oxidoreductase" evidence="1">
    <location>
        <begin position="13"/>
        <end position="215"/>
    </location>
</feature>
<dbReference type="SUPFAM" id="SSF51430">
    <property type="entry name" value="NAD(P)-linked oxidoreductase"/>
    <property type="match status" value="1"/>
</dbReference>
<organism evidence="2 3">
    <name type="scientific">Xenorhabdus beddingii</name>
    <dbReference type="NCBI Taxonomy" id="40578"/>
    <lineage>
        <taxon>Bacteria</taxon>
        <taxon>Pseudomonadati</taxon>
        <taxon>Pseudomonadota</taxon>
        <taxon>Gammaproteobacteria</taxon>
        <taxon>Enterobacterales</taxon>
        <taxon>Morganellaceae</taxon>
        <taxon>Xenorhabdus</taxon>
    </lineage>
</organism>
<proteinExistence type="predicted"/>
<dbReference type="EMBL" id="MUBK01000003">
    <property type="protein sequence ID" value="OTA21388.1"/>
    <property type="molecule type" value="Genomic_DNA"/>
</dbReference>
<protein>
    <recommendedName>
        <fullName evidence="1">NADP-dependent oxidoreductase domain-containing protein</fullName>
    </recommendedName>
</protein>
<accession>A0A1Y2SST6</accession>
<dbReference type="InterPro" id="IPR023210">
    <property type="entry name" value="NADP_OxRdtase_dom"/>
</dbReference>
<evidence type="ECO:0000259" key="1">
    <source>
        <dbReference type="Pfam" id="PF00248"/>
    </source>
</evidence>